<feature type="region of interest" description="Disordered" evidence="1">
    <location>
        <begin position="284"/>
        <end position="326"/>
    </location>
</feature>
<protein>
    <submittedName>
        <fullName evidence="2">Uncharacterized protein</fullName>
    </submittedName>
</protein>
<dbReference type="AlphaFoldDB" id="K3WGX1"/>
<reference evidence="2" key="3">
    <citation type="submission" date="2015-02" db="UniProtKB">
        <authorList>
            <consortium name="EnsemblProtists"/>
        </authorList>
    </citation>
    <scope>IDENTIFICATION</scope>
    <source>
        <strain evidence="2">DAOM BR144</strain>
    </source>
</reference>
<evidence type="ECO:0000313" key="3">
    <source>
        <dbReference type="Proteomes" id="UP000019132"/>
    </source>
</evidence>
<sequence length="326" mass="38492">MDHDGEAHGKEKDAPVVLDPFDLALYTDAYKQRVSQEDALRGSLHSWNKFTAAKPLLYLPGRSTNTDFDAKDRSRHLWTVNELHEFGGVVEMRAQELLAAQETLLKSWHFNATQVEKVVRGFLGRQHVKRIRLVITQVANQLELAQYLAWLRKKQLVGAVTFQLAYHRHRRYRQYIEACCVRVQRATRLFLFRLHRWRAVRKLQRAVRCYQYRKRMYCHLRKLCTLLRASRQKQELEQCMTAFTRIQDVKRRQEQARLWVTHPEQMAQLLRVQQRKYEIGAAMQLPLLPHHHRQQRSTDRSKPSRDSNSSSWGHSNSSGNQSASTR</sequence>
<evidence type="ECO:0000313" key="2">
    <source>
        <dbReference type="EnsemblProtists" id="PYU1_T004212"/>
    </source>
</evidence>
<evidence type="ECO:0000256" key="1">
    <source>
        <dbReference type="SAM" id="MobiDB-lite"/>
    </source>
</evidence>
<dbReference type="OMA" id="ARKQDIY"/>
<dbReference type="InParanoid" id="K3WGX1"/>
<feature type="compositionally biased region" description="Low complexity" evidence="1">
    <location>
        <begin position="306"/>
        <end position="326"/>
    </location>
</feature>
<dbReference type="EnsemblProtists" id="PYU1_T004212">
    <property type="protein sequence ID" value="PYU1_T004212"/>
    <property type="gene ID" value="PYU1_G004202"/>
</dbReference>
<reference evidence="3" key="2">
    <citation type="submission" date="2010-04" db="EMBL/GenBank/DDBJ databases">
        <authorList>
            <person name="Buell R."/>
            <person name="Hamilton J."/>
            <person name="Hostetler J."/>
        </authorList>
    </citation>
    <scope>NUCLEOTIDE SEQUENCE [LARGE SCALE GENOMIC DNA]</scope>
    <source>
        <strain evidence="3">DAOM:BR144</strain>
    </source>
</reference>
<keyword evidence="3" id="KW-1185">Reference proteome</keyword>
<dbReference type="Proteomes" id="UP000019132">
    <property type="component" value="Unassembled WGS sequence"/>
</dbReference>
<accession>K3WGX1</accession>
<dbReference type="EMBL" id="GL376567">
    <property type="status" value="NOT_ANNOTATED_CDS"/>
    <property type="molecule type" value="Genomic_DNA"/>
</dbReference>
<reference evidence="3" key="1">
    <citation type="journal article" date="2010" name="Genome Biol.">
        <title>Genome sequence of the necrotrophic plant pathogen Pythium ultimum reveals original pathogenicity mechanisms and effector repertoire.</title>
        <authorList>
            <person name="Levesque C.A."/>
            <person name="Brouwer H."/>
            <person name="Cano L."/>
            <person name="Hamilton J.P."/>
            <person name="Holt C."/>
            <person name="Huitema E."/>
            <person name="Raffaele S."/>
            <person name="Robideau G.P."/>
            <person name="Thines M."/>
            <person name="Win J."/>
            <person name="Zerillo M.M."/>
            <person name="Beakes G.W."/>
            <person name="Boore J.L."/>
            <person name="Busam D."/>
            <person name="Dumas B."/>
            <person name="Ferriera S."/>
            <person name="Fuerstenberg S.I."/>
            <person name="Gachon C.M."/>
            <person name="Gaulin E."/>
            <person name="Govers F."/>
            <person name="Grenville-Briggs L."/>
            <person name="Horner N."/>
            <person name="Hostetler J."/>
            <person name="Jiang R.H."/>
            <person name="Johnson J."/>
            <person name="Krajaejun T."/>
            <person name="Lin H."/>
            <person name="Meijer H.J."/>
            <person name="Moore B."/>
            <person name="Morris P."/>
            <person name="Phuntmart V."/>
            <person name="Puiu D."/>
            <person name="Shetty J."/>
            <person name="Stajich J.E."/>
            <person name="Tripathy S."/>
            <person name="Wawra S."/>
            <person name="van West P."/>
            <person name="Whitty B.R."/>
            <person name="Coutinho P.M."/>
            <person name="Henrissat B."/>
            <person name="Martin F."/>
            <person name="Thomas P.D."/>
            <person name="Tyler B.M."/>
            <person name="De Vries R.P."/>
            <person name="Kamoun S."/>
            <person name="Yandell M."/>
            <person name="Tisserat N."/>
            <person name="Buell C.R."/>
        </authorList>
    </citation>
    <scope>NUCLEOTIDE SEQUENCE</scope>
    <source>
        <strain evidence="3">DAOM:BR144</strain>
    </source>
</reference>
<dbReference type="HOGENOM" id="CLU_951463_0_0_1"/>
<proteinExistence type="predicted"/>
<feature type="compositionally biased region" description="Basic and acidic residues" evidence="1">
    <location>
        <begin position="296"/>
        <end position="305"/>
    </location>
</feature>
<name>K3WGX1_GLOUD</name>
<organism evidence="2 3">
    <name type="scientific">Globisporangium ultimum (strain ATCC 200006 / CBS 805.95 / DAOM BR144)</name>
    <name type="common">Pythium ultimum</name>
    <dbReference type="NCBI Taxonomy" id="431595"/>
    <lineage>
        <taxon>Eukaryota</taxon>
        <taxon>Sar</taxon>
        <taxon>Stramenopiles</taxon>
        <taxon>Oomycota</taxon>
        <taxon>Peronosporomycetes</taxon>
        <taxon>Pythiales</taxon>
        <taxon>Pythiaceae</taxon>
        <taxon>Globisporangium</taxon>
    </lineage>
</organism>
<dbReference type="eggNOG" id="ENOG502SG5R">
    <property type="taxonomic scope" value="Eukaryota"/>
</dbReference>
<dbReference type="VEuPathDB" id="FungiDB:PYU1_G004202"/>